<protein>
    <submittedName>
        <fullName evidence="2">Putative phage helicase</fullName>
    </submittedName>
</protein>
<comment type="caution">
    <text evidence="2">The sequence shown here is derived from an EMBL/GenBank/DDBJ whole genome shotgun (WGS) entry which is preliminary data.</text>
</comment>
<name>A0A086ZKF5_9BIFI</name>
<dbReference type="GO" id="GO:0004386">
    <property type="term" value="F:helicase activity"/>
    <property type="evidence" value="ECO:0007669"/>
    <property type="project" value="UniProtKB-KW"/>
</dbReference>
<gene>
    <name evidence="2" type="ORF">BBOH_0480</name>
</gene>
<proteinExistence type="predicted"/>
<feature type="region of interest" description="Disordered" evidence="1">
    <location>
        <begin position="1"/>
        <end position="39"/>
    </location>
</feature>
<keyword evidence="2" id="KW-0378">Hydrolase</keyword>
<evidence type="ECO:0000313" key="3">
    <source>
        <dbReference type="Proteomes" id="UP000029096"/>
    </source>
</evidence>
<dbReference type="AlphaFoldDB" id="A0A086ZKF5"/>
<dbReference type="RefSeq" id="WP_052118124.1">
    <property type="nucleotide sequence ID" value="NZ_JDUS01000001.1"/>
</dbReference>
<sequence>MHGIPLCKHIRTIDSGGEGGSASANPEKDPAGSGEPTDWEAKYNEAVKHSRDWEKRAKDNKAADELEQLKASRMTEAQKAEAHVRELEGKVSAYEAEKQQVDIPGGYSTRCG</sequence>
<keyword evidence="2" id="KW-0347">Helicase</keyword>
<organism evidence="2 3">
    <name type="scientific">Bifidobacterium bohemicum DSM 22767</name>
    <dbReference type="NCBI Taxonomy" id="1437606"/>
    <lineage>
        <taxon>Bacteria</taxon>
        <taxon>Bacillati</taxon>
        <taxon>Actinomycetota</taxon>
        <taxon>Actinomycetes</taxon>
        <taxon>Bifidobacteriales</taxon>
        <taxon>Bifidobacteriaceae</taxon>
        <taxon>Bifidobacterium</taxon>
    </lineage>
</organism>
<dbReference type="STRING" id="1437606.BBOH_0480"/>
<evidence type="ECO:0000256" key="1">
    <source>
        <dbReference type="SAM" id="MobiDB-lite"/>
    </source>
</evidence>
<reference evidence="2 3" key="1">
    <citation type="submission" date="2014-03" db="EMBL/GenBank/DDBJ databases">
        <title>Genomics of Bifidobacteria.</title>
        <authorList>
            <person name="Ventura M."/>
            <person name="Milani C."/>
            <person name="Lugli G.A."/>
        </authorList>
    </citation>
    <scope>NUCLEOTIDE SEQUENCE [LARGE SCALE GENOMIC DNA]</scope>
    <source>
        <strain evidence="2 3">DSM 22767</strain>
    </source>
</reference>
<dbReference type="Proteomes" id="UP000029096">
    <property type="component" value="Unassembled WGS sequence"/>
</dbReference>
<dbReference type="OrthoDB" id="5150299at2"/>
<keyword evidence="2" id="KW-0547">Nucleotide-binding</keyword>
<evidence type="ECO:0000313" key="2">
    <source>
        <dbReference type="EMBL" id="KFI47005.1"/>
    </source>
</evidence>
<dbReference type="EMBL" id="JGYP01000001">
    <property type="protein sequence ID" value="KFI47005.1"/>
    <property type="molecule type" value="Genomic_DNA"/>
</dbReference>
<accession>A0A086ZKF5</accession>
<keyword evidence="2" id="KW-0067">ATP-binding</keyword>
<keyword evidence="3" id="KW-1185">Reference proteome</keyword>